<accession>A0A2P7BH35</accession>
<gene>
    <name evidence="2" type="ORF">CU102_19935</name>
</gene>
<dbReference type="InterPro" id="IPR050312">
    <property type="entry name" value="IolE/XylAMocC-like"/>
</dbReference>
<dbReference type="Proteomes" id="UP000241444">
    <property type="component" value="Unassembled WGS sequence"/>
</dbReference>
<dbReference type="AlphaFoldDB" id="A0A2P7BH35"/>
<keyword evidence="3" id="KW-1185">Reference proteome</keyword>
<dbReference type="PANTHER" id="PTHR12110:SF41">
    <property type="entry name" value="INOSOSE DEHYDRATASE"/>
    <property type="match status" value="1"/>
</dbReference>
<protein>
    <submittedName>
        <fullName evidence="2">Sugar phosphate isomerase/epimerase</fullName>
    </submittedName>
</protein>
<evidence type="ECO:0000313" key="3">
    <source>
        <dbReference type="Proteomes" id="UP000241444"/>
    </source>
</evidence>
<name>A0A2P7BH35_9HYPH</name>
<dbReference type="OrthoDB" id="9801426at2"/>
<proteinExistence type="predicted"/>
<dbReference type="Gene3D" id="3.20.20.150">
    <property type="entry name" value="Divalent-metal-dependent TIM barrel enzymes"/>
    <property type="match status" value="1"/>
</dbReference>
<comment type="caution">
    <text evidence="2">The sequence shown here is derived from an EMBL/GenBank/DDBJ whole genome shotgun (WGS) entry which is preliminary data.</text>
</comment>
<feature type="domain" description="Xylose isomerase-like TIM barrel" evidence="1">
    <location>
        <begin position="26"/>
        <end position="259"/>
    </location>
</feature>
<dbReference type="InterPro" id="IPR036237">
    <property type="entry name" value="Xyl_isomerase-like_sf"/>
</dbReference>
<dbReference type="GO" id="GO:0016853">
    <property type="term" value="F:isomerase activity"/>
    <property type="evidence" value="ECO:0007669"/>
    <property type="project" value="UniProtKB-KW"/>
</dbReference>
<dbReference type="InterPro" id="IPR013022">
    <property type="entry name" value="Xyl_isomerase-like_TIM-brl"/>
</dbReference>
<dbReference type="PANTHER" id="PTHR12110">
    <property type="entry name" value="HYDROXYPYRUVATE ISOMERASE"/>
    <property type="match status" value="1"/>
</dbReference>
<keyword evidence="2" id="KW-0413">Isomerase</keyword>
<evidence type="ECO:0000313" key="2">
    <source>
        <dbReference type="EMBL" id="PSH65780.1"/>
    </source>
</evidence>
<dbReference type="SUPFAM" id="SSF51658">
    <property type="entry name" value="Xylose isomerase-like"/>
    <property type="match status" value="1"/>
</dbReference>
<evidence type="ECO:0000259" key="1">
    <source>
        <dbReference type="Pfam" id="PF01261"/>
    </source>
</evidence>
<dbReference type="Pfam" id="PF01261">
    <property type="entry name" value="AP_endonuc_2"/>
    <property type="match status" value="1"/>
</dbReference>
<dbReference type="EMBL" id="PGGO01000016">
    <property type="protein sequence ID" value="PSH65780.1"/>
    <property type="molecule type" value="Genomic_DNA"/>
</dbReference>
<reference evidence="3" key="1">
    <citation type="submission" date="2017-11" db="EMBL/GenBank/DDBJ databases">
        <authorList>
            <person name="Kuznetsova I."/>
            <person name="Sazanova A."/>
            <person name="Chirak E."/>
            <person name="Safronova V."/>
            <person name="Willems A."/>
        </authorList>
    </citation>
    <scope>NUCLEOTIDE SEQUENCE [LARGE SCALE GENOMIC DNA]</scope>
    <source>
        <strain evidence="3">STM 196</strain>
    </source>
</reference>
<organism evidence="2 3">
    <name type="scientific">Phyllobacterium brassicacearum</name>
    <dbReference type="NCBI Taxonomy" id="314235"/>
    <lineage>
        <taxon>Bacteria</taxon>
        <taxon>Pseudomonadati</taxon>
        <taxon>Pseudomonadota</taxon>
        <taxon>Alphaproteobacteria</taxon>
        <taxon>Hyphomicrobiales</taxon>
        <taxon>Phyllobacteriaceae</taxon>
        <taxon>Phyllobacterium</taxon>
    </lineage>
</organism>
<dbReference type="RefSeq" id="WP_106712871.1">
    <property type="nucleotide sequence ID" value="NZ_PGGO01000016.1"/>
</dbReference>
<sequence>MNPVSIHAYCWLPAWSTAGGERIVPRAAEFGFDHMVVPMRDHAVIEPDRIARLFECNGMTPVTSANQLPDADVSSLDPVVRQRGMDRHHMSLRLARDMGAKHMGGVLNGLLGKAAGPAPAGSLDAAAECLAFVANEAKAMGVRLAIEIVNRYESNLINSVADALAFLARVGSDNLKLHLDTFHMNIEEADFQAALEAALPHLAYFELDQNHRGLPDEGSLDFPAMLTRLRAANYKGVIGFEAFSSSIAGPDVAAGVAIWRDLFQNGDDVARRGMRLLGGGYTPQVARPHGQTGGMS</sequence>